<evidence type="ECO:0000313" key="3">
    <source>
        <dbReference type="Proteomes" id="UP000829999"/>
    </source>
</evidence>
<feature type="compositionally biased region" description="Polar residues" evidence="1">
    <location>
        <begin position="157"/>
        <end position="167"/>
    </location>
</feature>
<feature type="region of interest" description="Disordered" evidence="1">
    <location>
        <begin position="531"/>
        <end position="558"/>
    </location>
</feature>
<dbReference type="RefSeq" id="XP_035437665.2">
    <property type="nucleotide sequence ID" value="XM_035581772.2"/>
</dbReference>
<feature type="compositionally biased region" description="Basic and acidic residues" evidence="1">
    <location>
        <begin position="27"/>
        <end position="54"/>
    </location>
</feature>
<sequence length="883" mass="99514">MKLPISLVVLAVLSHAAAVSVAQTSDTKPKDPSPTSKRELQEGNFGDRKPKDIAPKFASNEAASKADYEKQLKELISEQSPEQQVFGVRLPPISKISDVLSGQGPSFEAALAKHLYSPISVYHTRLASPTSFEVQEPAASQVAYPTYKSQKADTDTQQRQPSPQTADFPSIALYSVKQPRVRLESYPSAMDPGFPRVHPNLPQELYQPQSILKQPMSSIFPIYDQLGPIRYQGHVVPAQYVHQNRIYQFIPINPAYNYGEAADNREKGFPNQENSQELKAETTERAQTQNEISTPKQGYYVHPNGAISFASFSQNLPIHAQYETVMQAPPNNVHYAQPEDMTPVQLAQLAAQHRPAATQQHQHKLVPVKQGSFQYPQIFKKIIQEQQKYGQPAYPPIRQFISYKQHIIPSQADVVNELPPQLLFQNSRPVTKDQIIEIPAFKPLPQSVLTADSYFPQTSSPSPKDSEPRPYNYDEQSTPQPTNHIDQPIAPVLPQRQHTPLPPLKPNYSKFVKPLKPARTTSIFLPTTLQPVPTTTESAQSHTDQHVSSTTVQPAFNNQDESKENILQKTNSESQTPQPLGLEDNPDFLPASVLPLIRSTTYKPSFLHDEHSTPQPQQRQIQSAGTPPRHEVVIQKQEIQELFIDPSPQPSSTPQYPLQEHEEHQLNSQVHHQIFEQLQPPQFQQELQELHAQQYRHAPRQSGSPQQQFASQQIQPQQYVILQQAHPLQRHLVKPDQLQNQQPAEQSQQQQTIEQIQSQPEQYQQHNLEPKNQGQVTTTNPVEESKQSSTSADNEHQPDSQDQQQANPQLTTGKPEEQPGKVSHSGISLQAYRGPVISGIQALYSPPHQFVAQPEYGMVDVPVYPDVQYFGKFAEALFRNLQH</sequence>
<feature type="compositionally biased region" description="Polar residues" evidence="1">
    <location>
        <begin position="474"/>
        <end position="485"/>
    </location>
</feature>
<name>A0A9R0D2C9_SPOFR</name>
<dbReference type="Proteomes" id="UP000829999">
    <property type="component" value="Chromosome 6"/>
</dbReference>
<feature type="signal peptide" evidence="2">
    <location>
        <begin position="1"/>
        <end position="18"/>
    </location>
</feature>
<protein>
    <submittedName>
        <fullName evidence="4">Uncharacterized protein LOC118267664</fullName>
    </submittedName>
</protein>
<dbReference type="AlphaFoldDB" id="A0A9R0D2C9"/>
<feature type="compositionally biased region" description="Polar residues" evidence="1">
    <location>
        <begin position="613"/>
        <end position="625"/>
    </location>
</feature>
<feature type="compositionally biased region" description="Polar residues" evidence="1">
    <location>
        <begin position="766"/>
        <end position="792"/>
    </location>
</feature>
<feature type="region of interest" description="Disordered" evidence="1">
    <location>
        <begin position="147"/>
        <end position="168"/>
    </location>
</feature>
<feature type="region of interest" description="Disordered" evidence="1">
    <location>
        <begin position="21"/>
        <end position="62"/>
    </location>
</feature>
<feature type="region of interest" description="Disordered" evidence="1">
    <location>
        <begin position="644"/>
        <end position="667"/>
    </location>
</feature>
<feature type="compositionally biased region" description="Polar residues" evidence="1">
    <location>
        <begin position="452"/>
        <end position="463"/>
    </location>
</feature>
<reference evidence="4" key="1">
    <citation type="submission" date="2025-08" db="UniProtKB">
        <authorList>
            <consortium name="RefSeq"/>
        </authorList>
    </citation>
    <scope>IDENTIFICATION</scope>
    <source>
        <tissue evidence="4">Whole larval tissue</tissue>
    </source>
</reference>
<accession>A0A9R0D2C9</accession>
<dbReference type="GeneID" id="118267664"/>
<keyword evidence="2" id="KW-0732">Signal</keyword>
<feature type="region of interest" description="Disordered" evidence="1">
    <location>
        <begin position="737"/>
        <end position="825"/>
    </location>
</feature>
<feature type="region of interest" description="Disordered" evidence="1">
    <location>
        <begin position="452"/>
        <end position="488"/>
    </location>
</feature>
<feature type="compositionally biased region" description="Low complexity" evidence="1">
    <location>
        <begin position="737"/>
        <end position="765"/>
    </location>
</feature>
<feature type="region of interest" description="Disordered" evidence="1">
    <location>
        <begin position="692"/>
        <end position="712"/>
    </location>
</feature>
<feature type="compositionally biased region" description="Low complexity" evidence="1">
    <location>
        <begin position="701"/>
        <end position="712"/>
    </location>
</feature>
<gene>
    <name evidence="4" type="primary">LOC118267664</name>
</gene>
<dbReference type="OrthoDB" id="7485528at2759"/>
<feature type="chain" id="PRO_5040422928" evidence="2">
    <location>
        <begin position="19"/>
        <end position="883"/>
    </location>
</feature>
<feature type="compositionally biased region" description="Polar residues" evidence="1">
    <location>
        <begin position="537"/>
        <end position="558"/>
    </location>
</feature>
<feature type="region of interest" description="Disordered" evidence="1">
    <location>
        <begin position="261"/>
        <end position="297"/>
    </location>
</feature>
<proteinExistence type="predicted"/>
<feature type="compositionally biased region" description="Polar residues" evidence="1">
    <location>
        <begin position="800"/>
        <end position="812"/>
    </location>
</feature>
<evidence type="ECO:0000256" key="2">
    <source>
        <dbReference type="SAM" id="SignalP"/>
    </source>
</evidence>
<keyword evidence="3" id="KW-1185">Reference proteome</keyword>
<feature type="region of interest" description="Disordered" evidence="1">
    <location>
        <begin position="606"/>
        <end position="626"/>
    </location>
</feature>
<feature type="compositionally biased region" description="Polar residues" evidence="1">
    <location>
        <begin position="285"/>
        <end position="296"/>
    </location>
</feature>
<evidence type="ECO:0000313" key="4">
    <source>
        <dbReference type="RefSeq" id="XP_035437665.2"/>
    </source>
</evidence>
<organism evidence="3 4">
    <name type="scientific">Spodoptera frugiperda</name>
    <name type="common">Fall armyworm</name>
    <dbReference type="NCBI Taxonomy" id="7108"/>
    <lineage>
        <taxon>Eukaryota</taxon>
        <taxon>Metazoa</taxon>
        <taxon>Ecdysozoa</taxon>
        <taxon>Arthropoda</taxon>
        <taxon>Hexapoda</taxon>
        <taxon>Insecta</taxon>
        <taxon>Pterygota</taxon>
        <taxon>Neoptera</taxon>
        <taxon>Endopterygota</taxon>
        <taxon>Lepidoptera</taxon>
        <taxon>Glossata</taxon>
        <taxon>Ditrysia</taxon>
        <taxon>Noctuoidea</taxon>
        <taxon>Noctuidae</taxon>
        <taxon>Amphipyrinae</taxon>
        <taxon>Spodoptera</taxon>
    </lineage>
</organism>
<evidence type="ECO:0000256" key="1">
    <source>
        <dbReference type="SAM" id="MobiDB-lite"/>
    </source>
</evidence>